<dbReference type="Gene3D" id="2.130.10.10">
    <property type="entry name" value="YVTN repeat-like/Quinoprotein amine dehydrogenase"/>
    <property type="match status" value="1"/>
</dbReference>
<dbReference type="Pfam" id="PF13360">
    <property type="entry name" value="PQQ_2"/>
    <property type="match status" value="1"/>
</dbReference>
<organism evidence="3 4">
    <name type="scientific">Actinomadura chibensis</name>
    <dbReference type="NCBI Taxonomy" id="392828"/>
    <lineage>
        <taxon>Bacteria</taxon>
        <taxon>Bacillati</taxon>
        <taxon>Actinomycetota</taxon>
        <taxon>Actinomycetes</taxon>
        <taxon>Streptosporangiales</taxon>
        <taxon>Thermomonosporaceae</taxon>
        <taxon>Actinomadura</taxon>
    </lineage>
</organism>
<keyword evidence="4" id="KW-1185">Reference proteome</keyword>
<comment type="caution">
    <text evidence="3">The sequence shown here is derived from an EMBL/GenBank/DDBJ whole genome shotgun (WGS) entry which is preliminary data.</text>
</comment>
<dbReference type="SUPFAM" id="SSF50998">
    <property type="entry name" value="Quinoprotein alcohol dehydrogenase-like"/>
    <property type="match status" value="1"/>
</dbReference>
<gene>
    <name evidence="3" type="ORF">FXF69_13390</name>
</gene>
<accession>A0A5D0NP21</accession>
<evidence type="ECO:0000259" key="2">
    <source>
        <dbReference type="Pfam" id="PF13360"/>
    </source>
</evidence>
<dbReference type="Proteomes" id="UP000323380">
    <property type="component" value="Unassembled WGS sequence"/>
</dbReference>
<feature type="region of interest" description="Disordered" evidence="1">
    <location>
        <begin position="682"/>
        <end position="705"/>
    </location>
</feature>
<proteinExistence type="predicted"/>
<evidence type="ECO:0000256" key="1">
    <source>
        <dbReference type="SAM" id="MobiDB-lite"/>
    </source>
</evidence>
<dbReference type="InterPro" id="IPR015943">
    <property type="entry name" value="WD40/YVTN_repeat-like_dom_sf"/>
</dbReference>
<dbReference type="InterPro" id="IPR002372">
    <property type="entry name" value="PQQ_rpt_dom"/>
</dbReference>
<dbReference type="AlphaFoldDB" id="A0A5D0NP21"/>
<evidence type="ECO:0000313" key="4">
    <source>
        <dbReference type="Proteomes" id="UP000323380"/>
    </source>
</evidence>
<protein>
    <submittedName>
        <fullName evidence="3">PQQ-binding-like beta-propeller repeat protein</fullName>
    </submittedName>
</protein>
<name>A0A5D0NP21_9ACTN</name>
<dbReference type="InterPro" id="IPR011047">
    <property type="entry name" value="Quinoprotein_ADH-like_sf"/>
</dbReference>
<reference evidence="3 4" key="1">
    <citation type="submission" date="2019-08" db="EMBL/GenBank/DDBJ databases">
        <title>Actinomadura sp. nov. CYP1-5 isolated from mountain soil.</title>
        <authorList>
            <person name="Songsumanus A."/>
            <person name="Kuncharoen N."/>
            <person name="Kudo T."/>
            <person name="Yuki M."/>
            <person name="Igarashi Y."/>
            <person name="Tanasupawat S."/>
        </authorList>
    </citation>
    <scope>NUCLEOTIDE SEQUENCE [LARGE SCALE GENOMIC DNA]</scope>
    <source>
        <strain evidence="3 4">JCM 14158</strain>
    </source>
</reference>
<dbReference type="EMBL" id="VSFG01000002">
    <property type="protein sequence ID" value="TYB46266.1"/>
    <property type="molecule type" value="Genomic_DNA"/>
</dbReference>
<feature type="domain" description="Pyrrolo-quinoline quinone repeat" evidence="2">
    <location>
        <begin position="94"/>
        <end position="286"/>
    </location>
</feature>
<evidence type="ECO:0000313" key="3">
    <source>
        <dbReference type="EMBL" id="TYB46266.1"/>
    </source>
</evidence>
<sequence length="705" mass="75061">MSAHGRRRITRAILVAVLVLSGAVVFSSDAGPQDAADRPWARRALPDLLTPVWTATVSNLDVALSRGDFFARPEASFTPAAAVLPGLTNIEVRDPVTGRTLHDIPVGERVGDVAIADGVIVAQTRPESERGLSYRTLRAYDLSSGRRLWAETMYSHRIVETGRYGSAGATAVTSRGVVFTGVTGEMIGLDLRTGAMRWWSSRICANGTLSATERMVVAACEKGPLLMVDPANGRVYRAEVPGTVRDVATTPDAVGVEWTTADLTARTLPDPIPNTTLVVSESRRILGRFDGTPGHLVQVLGGQAIFEGDGEVRAVSLASGAELWRRKEEVRAALGGRAVGAEVGASTTADGLVLLNGDLDGASPGTTSLLDPSGRATPPLPWPVAGQFAGAVPGYVFLVSHASQQYQYTALRLDRARPPVPRLGTARPADWPDPCRLLTAGQLATLGRGYVPFPAKRSPFTERLRLPYAEQCDFAGPHPFSLQVGWVAPDQAGAEALVQSLLPGPARAWQAGPGGYQYLGESTGADPVADRALVARGRSVVAVFAPTRTDLPAKIARLLQADRPPDPAGALDRAAVERTVRDHGFTAVIQMSPPIPGPLRAVYADCGPLCGQVFLFQGGRLVGAPPGESAERPYYQDVQIVRQDGNTVRLAVAVVPPRAPCCQVPHTLIDLRMSDGRLMYRTEPGPWRPAPTAPNRRRLPGDMRG</sequence>
<dbReference type="STRING" id="1220554.GCA_001552135_08276"/>